<protein>
    <submittedName>
        <fullName evidence="3">HAD-IA family hydrolase</fullName>
    </submittedName>
</protein>
<dbReference type="PRINTS" id="PR00413">
    <property type="entry name" value="HADHALOGNASE"/>
</dbReference>
<dbReference type="InterPro" id="IPR006439">
    <property type="entry name" value="HAD-SF_hydro_IA"/>
</dbReference>
<dbReference type="GO" id="GO:0016787">
    <property type="term" value="F:hydrolase activity"/>
    <property type="evidence" value="ECO:0007669"/>
    <property type="project" value="UniProtKB-KW"/>
</dbReference>
<evidence type="ECO:0000256" key="2">
    <source>
        <dbReference type="ARBA" id="ARBA00022801"/>
    </source>
</evidence>
<dbReference type="InterPro" id="IPR023198">
    <property type="entry name" value="PGP-like_dom2"/>
</dbReference>
<dbReference type="PANTHER" id="PTHR43316">
    <property type="entry name" value="HYDROLASE, HALOACID DELAHOGENASE-RELATED"/>
    <property type="match status" value="1"/>
</dbReference>
<sequence>MTLDTDRVETVFVDSYSTLVDELSTERALREHTDNPEAIARIWDLRGSLYGLTSAVLDDFRPTWERYETSLDYALQVADADVTPDEREAILDSVGDLEVYDDVRGGLERLIDDGYEVYLLSNGDPDMLDGLVAHAGIDDLIADTVSAADAGACKPDRKLYRHAASRAGTAVSEIVHVTASWYDVQGALHTGMQGAWMNRAGTEWEDFLREPDLEVGTFDEFADELGV</sequence>
<dbReference type="EMBL" id="JBHSKV010000024">
    <property type="protein sequence ID" value="MFC5136330.1"/>
    <property type="molecule type" value="Genomic_DNA"/>
</dbReference>
<proteinExistence type="inferred from homology"/>
<dbReference type="Gene3D" id="1.10.150.240">
    <property type="entry name" value="Putative phosphatase, domain 2"/>
    <property type="match status" value="1"/>
</dbReference>
<keyword evidence="4" id="KW-1185">Reference proteome</keyword>
<comment type="similarity">
    <text evidence="1">Belongs to the HAD-like hydrolase superfamily.</text>
</comment>
<dbReference type="NCBIfam" id="TIGR01493">
    <property type="entry name" value="HAD-SF-IA-v2"/>
    <property type="match status" value="1"/>
</dbReference>
<dbReference type="PANTHER" id="PTHR43316:SF3">
    <property type="entry name" value="HALOACID DEHALOGENASE, TYPE II (AFU_ORTHOLOGUE AFUA_2G07750)-RELATED"/>
    <property type="match status" value="1"/>
</dbReference>
<accession>A0ABD5QW26</accession>
<dbReference type="Pfam" id="PF00702">
    <property type="entry name" value="Hydrolase"/>
    <property type="match status" value="1"/>
</dbReference>
<keyword evidence="2 3" id="KW-0378">Hydrolase</keyword>
<dbReference type="Gene3D" id="3.40.50.1000">
    <property type="entry name" value="HAD superfamily/HAD-like"/>
    <property type="match status" value="1"/>
</dbReference>
<gene>
    <name evidence="3" type="ORF">ACFPJA_16600</name>
</gene>
<dbReference type="InterPro" id="IPR051540">
    <property type="entry name" value="S-2-haloacid_dehalogenase"/>
</dbReference>
<evidence type="ECO:0000313" key="4">
    <source>
        <dbReference type="Proteomes" id="UP001596145"/>
    </source>
</evidence>
<dbReference type="InterPro" id="IPR023214">
    <property type="entry name" value="HAD_sf"/>
</dbReference>
<dbReference type="RefSeq" id="WP_122104615.1">
    <property type="nucleotide sequence ID" value="NZ_JBHSKV010000024.1"/>
</dbReference>
<comment type="caution">
    <text evidence="3">The sequence shown here is derived from an EMBL/GenBank/DDBJ whole genome shotgun (WGS) entry which is preliminary data.</text>
</comment>
<organism evidence="3 4">
    <name type="scientific">Halorubrum glutamatedens</name>
    <dbReference type="NCBI Taxonomy" id="2707018"/>
    <lineage>
        <taxon>Archaea</taxon>
        <taxon>Methanobacteriati</taxon>
        <taxon>Methanobacteriota</taxon>
        <taxon>Stenosarchaea group</taxon>
        <taxon>Halobacteria</taxon>
        <taxon>Halobacteriales</taxon>
        <taxon>Haloferacaceae</taxon>
        <taxon>Halorubrum</taxon>
    </lineage>
</organism>
<dbReference type="InterPro" id="IPR036412">
    <property type="entry name" value="HAD-like_sf"/>
</dbReference>
<reference evidence="3 4" key="1">
    <citation type="journal article" date="2019" name="Int. J. Syst. Evol. Microbiol.">
        <title>The Global Catalogue of Microorganisms (GCM) 10K type strain sequencing project: providing services to taxonomists for standard genome sequencing and annotation.</title>
        <authorList>
            <consortium name="The Broad Institute Genomics Platform"/>
            <consortium name="The Broad Institute Genome Sequencing Center for Infectious Disease"/>
            <person name="Wu L."/>
            <person name="Ma J."/>
        </authorList>
    </citation>
    <scope>NUCLEOTIDE SEQUENCE [LARGE SCALE GENOMIC DNA]</scope>
    <source>
        <strain evidence="3 4">CGMCC 1.16026</strain>
    </source>
</reference>
<name>A0ABD5QW26_9EURY</name>
<evidence type="ECO:0000256" key="1">
    <source>
        <dbReference type="ARBA" id="ARBA00007958"/>
    </source>
</evidence>
<dbReference type="Proteomes" id="UP001596145">
    <property type="component" value="Unassembled WGS sequence"/>
</dbReference>
<dbReference type="SUPFAM" id="SSF56784">
    <property type="entry name" value="HAD-like"/>
    <property type="match status" value="1"/>
</dbReference>
<evidence type="ECO:0000313" key="3">
    <source>
        <dbReference type="EMBL" id="MFC5136330.1"/>
    </source>
</evidence>
<dbReference type="AlphaFoldDB" id="A0ABD5QW26"/>